<keyword evidence="3" id="KW-1185">Reference proteome</keyword>
<dbReference type="GO" id="GO:1990170">
    <property type="term" value="P:stress response to cadmium ion"/>
    <property type="evidence" value="ECO:0007669"/>
    <property type="project" value="TreeGrafter"/>
</dbReference>
<sequence length="179" mass="20494">MLCENCNKNDATIHYTEIVNGVISEHHICGECAKELDLSYYSDGLSSELPFAKLLTGLLASKMLLQQESNNPMTHVICPKCGMNYDEFTKVGKFGCAECYNVFGPLIEEHMKKLHGNSVHTGKKYRNLNNETEEINDFHKDLEILNAKLKESIQLENYEEAAKFRDEIKEIKERNETNE</sequence>
<dbReference type="PROSITE" id="PS50151">
    <property type="entry name" value="UVR"/>
    <property type="match status" value="1"/>
</dbReference>
<protein>
    <submittedName>
        <fullName evidence="2">Protein arginine kinase activator</fullName>
    </submittedName>
</protein>
<name>A0A1I0QDF3_9FIRM</name>
<gene>
    <name evidence="2" type="ORF">SAMN05421659_107210</name>
</gene>
<dbReference type="GO" id="GO:0008270">
    <property type="term" value="F:zinc ion binding"/>
    <property type="evidence" value="ECO:0007669"/>
    <property type="project" value="TreeGrafter"/>
</dbReference>
<evidence type="ECO:0000259" key="1">
    <source>
        <dbReference type="PROSITE" id="PS50151"/>
    </source>
</evidence>
<dbReference type="STRING" id="99656.SAMN05421659_107210"/>
<dbReference type="GO" id="GO:0016301">
    <property type="term" value="F:kinase activity"/>
    <property type="evidence" value="ECO:0007669"/>
    <property type="project" value="UniProtKB-KW"/>
</dbReference>
<keyword evidence="2" id="KW-0808">Transferase</keyword>
<dbReference type="GO" id="GO:0005507">
    <property type="term" value="F:copper ion binding"/>
    <property type="evidence" value="ECO:0007669"/>
    <property type="project" value="TreeGrafter"/>
</dbReference>
<evidence type="ECO:0000313" key="2">
    <source>
        <dbReference type="EMBL" id="SEW25010.1"/>
    </source>
</evidence>
<proteinExistence type="predicted"/>
<organism evidence="2 3">
    <name type="scientific">[Clostridium] fimetarium</name>
    <dbReference type="NCBI Taxonomy" id="99656"/>
    <lineage>
        <taxon>Bacteria</taxon>
        <taxon>Bacillati</taxon>
        <taxon>Bacillota</taxon>
        <taxon>Clostridia</taxon>
        <taxon>Lachnospirales</taxon>
        <taxon>Lachnospiraceae</taxon>
    </lineage>
</organism>
<dbReference type="Pfam" id="PF02151">
    <property type="entry name" value="UVR"/>
    <property type="match status" value="1"/>
</dbReference>
<dbReference type="PANTHER" id="PTHR38430">
    <property type="entry name" value="PROTEIN-ARGININE KINASE ACTIVATOR PROTEIN"/>
    <property type="match status" value="1"/>
</dbReference>
<keyword evidence="2" id="KW-0418">Kinase</keyword>
<dbReference type="EMBL" id="FOJI01000007">
    <property type="protein sequence ID" value="SEW25010.1"/>
    <property type="molecule type" value="Genomic_DNA"/>
</dbReference>
<evidence type="ECO:0000313" key="3">
    <source>
        <dbReference type="Proteomes" id="UP000199701"/>
    </source>
</evidence>
<accession>A0A1I0QDF3</accession>
<reference evidence="2 3" key="1">
    <citation type="submission" date="2016-10" db="EMBL/GenBank/DDBJ databases">
        <authorList>
            <person name="de Groot N.N."/>
        </authorList>
    </citation>
    <scope>NUCLEOTIDE SEQUENCE [LARGE SCALE GENOMIC DNA]</scope>
    <source>
        <strain evidence="2 3">DSM 9179</strain>
    </source>
</reference>
<feature type="domain" description="UVR" evidence="1">
    <location>
        <begin position="139"/>
        <end position="174"/>
    </location>
</feature>
<dbReference type="InterPro" id="IPR025542">
    <property type="entry name" value="YacH"/>
</dbReference>
<dbReference type="GO" id="GO:0046870">
    <property type="term" value="F:cadmium ion binding"/>
    <property type="evidence" value="ECO:0007669"/>
    <property type="project" value="TreeGrafter"/>
</dbReference>
<dbReference type="PANTHER" id="PTHR38430:SF1">
    <property type="entry name" value="PROTEIN-ARGININE KINASE ACTIVATOR PROTEIN"/>
    <property type="match status" value="1"/>
</dbReference>
<dbReference type="OrthoDB" id="9788704at2"/>
<dbReference type="GO" id="GO:1990169">
    <property type="term" value="P:stress response to copper ion"/>
    <property type="evidence" value="ECO:0007669"/>
    <property type="project" value="TreeGrafter"/>
</dbReference>
<dbReference type="AlphaFoldDB" id="A0A1I0QDF3"/>
<dbReference type="Proteomes" id="UP000199701">
    <property type="component" value="Unassembled WGS sequence"/>
</dbReference>
<dbReference type="InterPro" id="IPR001943">
    <property type="entry name" value="UVR_dom"/>
</dbReference>
<dbReference type="PIRSF" id="PIRSF015034">
    <property type="entry name" value="YacH"/>
    <property type="match status" value="1"/>
</dbReference>
<dbReference type="GO" id="GO:0050897">
    <property type="term" value="F:cobalt ion binding"/>
    <property type="evidence" value="ECO:0007669"/>
    <property type="project" value="TreeGrafter"/>
</dbReference>